<feature type="domain" description="GEVED" evidence="5">
    <location>
        <begin position="456"/>
        <end position="538"/>
    </location>
</feature>
<dbReference type="InterPro" id="IPR041033">
    <property type="entry name" value="SpaA_PFL_dom_1"/>
</dbReference>
<feature type="domain" description="SpaA-like prealbumin fold" evidence="3">
    <location>
        <begin position="678"/>
        <end position="756"/>
    </location>
</feature>
<keyword evidence="2" id="KW-0812">Transmembrane</keyword>
<feature type="region of interest" description="Disordered" evidence="1">
    <location>
        <begin position="793"/>
        <end position="813"/>
    </location>
</feature>
<dbReference type="RefSeq" id="WP_200276699.1">
    <property type="nucleotide sequence ID" value="NZ_CP066802.1"/>
</dbReference>
<organism evidence="6 7">
    <name type="scientific">Actinomyces weissii</name>
    <dbReference type="NCBI Taxonomy" id="675090"/>
    <lineage>
        <taxon>Bacteria</taxon>
        <taxon>Bacillati</taxon>
        <taxon>Actinomycetota</taxon>
        <taxon>Actinomycetes</taxon>
        <taxon>Actinomycetales</taxon>
        <taxon>Actinomycetaceae</taxon>
        <taxon>Actinomyces</taxon>
    </lineage>
</organism>
<dbReference type="Gene3D" id="2.60.40.10">
    <property type="entry name" value="Immunoglobulins"/>
    <property type="match status" value="2"/>
</dbReference>
<dbReference type="InterPro" id="IPR045474">
    <property type="entry name" value="GEVED"/>
</dbReference>
<evidence type="ECO:0000259" key="4">
    <source>
        <dbReference type="Pfam" id="PF18651"/>
    </source>
</evidence>
<sequence length="933" mass="97856">MACTALLLSGVGTVGPVARAVTAEPVGGSGRFEPVIDWIDWSGATNTVSKYGKNVVNDGVTSQVWSTPARVAAGYWRAAKCSLYVADTHFERVENGLVVKSNDEGLHVGYDPGSWQGDGFAHLYNNGSLYTNGVHKGGGDFRSGLDVGLAHVQGGEHTTSADAYFQVECRVYLLRSATRPVKAALESLPRQEIPVEGFVYADAESSNWIHGNYEAVTIDPIPVDGRRRSDVTYRLLESVRSPGCPTTSWGGEATFPYPGGERSGFRMRSDGRECAGLRSGGYGAASAVLMPNARGGYVELKGGGVSAVAFGVATFIDTGDAPESYGEAVSVFQPVWRGGLIGGSGSGDVPRSGNPAGTQGDWYNLTSAQESGRLASVQRGVVGLGSRIDADIRAVYSPGADGDDRTNSVGQPRSGGDPNDEDGLLGPKGEVWDKKVPVAPGIVWAPQVVCTGEGKIAGWLDWDMSGTFEEGERSEVIQCPASGRASLRFRVPDSVSRDALNGQRAYLRLRITGDRGRDGAVEEPQPSGVSLTGEVEDYLGTFKVVPMLSLVKAVEDPDGVAESPLEPRDWELSATVVSNGKVLASGDGGFKPVEVPTGAIRLTESSARPEAAGYQLERVACVNMPGTTGRITSTYNAASQTLTVRGADWIQCTLTNRPVPGSVSWRKTGPDGAVVRVAQQPGTGLHGARWRLTGPSHRQGVEVDDCVATNALACTGLDKDPAAGELEVTGLKWGDYSLAETQAPTGYVAAGEEMAFSPVGGASLAGTLVPGGAVSDGGVMNALETGSVSWRKVDGHSREPLGGTSWTLTGPGLPPGTVVQDCEAEPCGPGAYRDEDPLPGAFRVGGLAWSSERYSLVEQAAPAGYALDRKTVHDFMITSEALHYQFSDPFENRKVVVPALPLTGGMGADSFWLAGSAVAALALVAGWLRRRLA</sequence>
<evidence type="ECO:0000259" key="3">
    <source>
        <dbReference type="Pfam" id="PF17802"/>
    </source>
</evidence>
<protein>
    <recommendedName>
        <fullName evidence="8">LPXTG cell wall anchor domain-containing protein</fullName>
    </recommendedName>
</protein>
<evidence type="ECO:0000256" key="1">
    <source>
        <dbReference type="SAM" id="MobiDB-lite"/>
    </source>
</evidence>
<accession>A0A7T7S2I9</accession>
<feature type="domain" description="Surface adhesin CshA non-repetitive" evidence="4">
    <location>
        <begin position="36"/>
        <end position="312"/>
    </location>
</feature>
<dbReference type="AlphaFoldDB" id="A0A7T7S2I9"/>
<dbReference type="Pfam" id="PF18651">
    <property type="entry name" value="CshA_NR2"/>
    <property type="match status" value="1"/>
</dbReference>
<evidence type="ECO:0008006" key="8">
    <source>
        <dbReference type="Google" id="ProtNLM"/>
    </source>
</evidence>
<dbReference type="Proteomes" id="UP000595895">
    <property type="component" value="Chromosome"/>
</dbReference>
<dbReference type="Pfam" id="PF20009">
    <property type="entry name" value="GEVED"/>
    <property type="match status" value="1"/>
</dbReference>
<gene>
    <name evidence="6" type="ORF">JG540_02330</name>
</gene>
<reference evidence="6 7" key="1">
    <citation type="submission" date="2020-12" db="EMBL/GenBank/DDBJ databases">
        <authorList>
            <person name="Zhou J."/>
        </authorList>
    </citation>
    <scope>NUCLEOTIDE SEQUENCE [LARGE SCALE GENOMIC DNA]</scope>
    <source>
        <strain evidence="6 7">CCUG 61299</strain>
    </source>
</reference>
<evidence type="ECO:0000259" key="5">
    <source>
        <dbReference type="Pfam" id="PF20009"/>
    </source>
</evidence>
<name>A0A7T7S2I9_9ACTO</name>
<dbReference type="Pfam" id="PF17802">
    <property type="entry name" value="SpaA"/>
    <property type="match status" value="1"/>
</dbReference>
<proteinExistence type="predicted"/>
<evidence type="ECO:0000313" key="6">
    <source>
        <dbReference type="EMBL" id="QQM67740.1"/>
    </source>
</evidence>
<evidence type="ECO:0000256" key="2">
    <source>
        <dbReference type="SAM" id="Phobius"/>
    </source>
</evidence>
<dbReference type="GO" id="GO:0005975">
    <property type="term" value="P:carbohydrate metabolic process"/>
    <property type="evidence" value="ECO:0007669"/>
    <property type="project" value="UniProtKB-ARBA"/>
</dbReference>
<dbReference type="InterPro" id="IPR040683">
    <property type="entry name" value="CshA_NR2"/>
</dbReference>
<keyword evidence="2" id="KW-1133">Transmembrane helix</keyword>
<dbReference type="KEGG" id="awe:JG540_02330"/>
<keyword evidence="7" id="KW-1185">Reference proteome</keyword>
<dbReference type="InterPro" id="IPR013783">
    <property type="entry name" value="Ig-like_fold"/>
</dbReference>
<dbReference type="EMBL" id="CP066802">
    <property type="protein sequence ID" value="QQM67740.1"/>
    <property type="molecule type" value="Genomic_DNA"/>
</dbReference>
<evidence type="ECO:0000313" key="7">
    <source>
        <dbReference type="Proteomes" id="UP000595895"/>
    </source>
</evidence>
<feature type="region of interest" description="Disordered" evidence="1">
    <location>
        <begin position="395"/>
        <end position="429"/>
    </location>
</feature>
<keyword evidence="2" id="KW-0472">Membrane</keyword>
<feature type="transmembrane region" description="Helical" evidence="2">
    <location>
        <begin position="910"/>
        <end position="928"/>
    </location>
</feature>